<dbReference type="InterPro" id="IPR051120">
    <property type="entry name" value="ABC_AA/LPS_Transport"/>
</dbReference>
<keyword evidence="2" id="KW-0547">Nucleotide-binding</keyword>
<keyword evidence="1" id="KW-0813">Transport</keyword>
<dbReference type="InterPro" id="IPR003593">
    <property type="entry name" value="AAA+_ATPase"/>
</dbReference>
<dbReference type="InterPro" id="IPR030921">
    <property type="entry name" value="LPS_export_LptB"/>
</dbReference>
<dbReference type="PANTHER" id="PTHR45772:SF10">
    <property type="entry name" value="LIPOPOLYSACCHARIDE EXPORT SYSTEM ATP-BINDING PROTEIN LPTB"/>
    <property type="match status" value="1"/>
</dbReference>
<name>A0A399FUR4_UNCN2</name>
<dbReference type="InterPro" id="IPR027417">
    <property type="entry name" value="P-loop_NTPase"/>
</dbReference>
<evidence type="ECO:0000259" key="4">
    <source>
        <dbReference type="PROSITE" id="PS50893"/>
    </source>
</evidence>
<dbReference type="InterPro" id="IPR003439">
    <property type="entry name" value="ABC_transporter-like_ATP-bd"/>
</dbReference>
<evidence type="ECO:0000256" key="2">
    <source>
        <dbReference type="ARBA" id="ARBA00022741"/>
    </source>
</evidence>
<dbReference type="Pfam" id="PF00005">
    <property type="entry name" value="ABC_tran"/>
    <property type="match status" value="1"/>
</dbReference>
<dbReference type="CDD" id="cd03218">
    <property type="entry name" value="ABC_YhbG"/>
    <property type="match status" value="1"/>
</dbReference>
<protein>
    <submittedName>
        <fullName evidence="5">LPS export ABC transporter ATP-binding protein</fullName>
    </submittedName>
</protein>
<dbReference type="Proteomes" id="UP000266287">
    <property type="component" value="Unassembled WGS sequence"/>
</dbReference>
<feature type="domain" description="ABC transporter" evidence="4">
    <location>
        <begin position="3"/>
        <end position="235"/>
    </location>
</feature>
<dbReference type="SMART" id="SM00382">
    <property type="entry name" value="AAA"/>
    <property type="match status" value="1"/>
</dbReference>
<dbReference type="NCBIfam" id="TIGR04406">
    <property type="entry name" value="LPS_export_lptB"/>
    <property type="match status" value="1"/>
</dbReference>
<dbReference type="EMBL" id="NDHY01000010">
    <property type="protein sequence ID" value="RIH99863.1"/>
    <property type="molecule type" value="Genomic_DNA"/>
</dbReference>
<dbReference type="GO" id="GO:0016887">
    <property type="term" value="F:ATP hydrolysis activity"/>
    <property type="evidence" value="ECO:0007669"/>
    <property type="project" value="InterPro"/>
</dbReference>
<dbReference type="FunFam" id="3.40.50.300:FF:000151">
    <property type="entry name" value="Lipopolysaccharide ABC transporter ATP-binding protein"/>
    <property type="match status" value="1"/>
</dbReference>
<dbReference type="AlphaFoldDB" id="A0A399FUR4"/>
<dbReference type="PROSITE" id="PS50893">
    <property type="entry name" value="ABC_TRANSPORTER_2"/>
    <property type="match status" value="1"/>
</dbReference>
<evidence type="ECO:0000256" key="3">
    <source>
        <dbReference type="ARBA" id="ARBA00022840"/>
    </source>
</evidence>
<proteinExistence type="predicted"/>
<sequence>MLLKAEGLVKFYNGRCIVNRVSLEVRKGEIVGLLGPNGAGKTTTFHMMVGLVTPGDGKVYLGEDNLTRLPMYLRARKGIGYLPQESSVFRGLTVAENILAVLETIPITRRNRQQRCEEILKEFKLSHISRQKAFTLSGGETRRVEIARALVTSPSFILFDEPFTGIDPITISDIQRIIISLKEKGYGILITDHSVRETLEITNRAYIIYEGKILFSGTSTELIEHEEARKVYLGKNFRF</sequence>
<evidence type="ECO:0000313" key="5">
    <source>
        <dbReference type="EMBL" id="RIH99863.1"/>
    </source>
</evidence>
<dbReference type="GO" id="GO:0055085">
    <property type="term" value="P:transmembrane transport"/>
    <property type="evidence" value="ECO:0007669"/>
    <property type="project" value="InterPro"/>
</dbReference>
<organism evidence="5 6">
    <name type="scientific">candidate division NPL-UPA2 bacterium Unc8</name>
    <dbReference type="NCBI Taxonomy" id="1980939"/>
    <lineage>
        <taxon>Bacteria</taxon>
    </lineage>
</organism>
<evidence type="ECO:0000313" key="6">
    <source>
        <dbReference type="Proteomes" id="UP000266287"/>
    </source>
</evidence>
<comment type="caution">
    <text evidence="5">The sequence shown here is derived from an EMBL/GenBank/DDBJ whole genome shotgun (WGS) entry which is preliminary data.</text>
</comment>
<dbReference type="Gene3D" id="3.40.50.300">
    <property type="entry name" value="P-loop containing nucleotide triphosphate hydrolases"/>
    <property type="match status" value="1"/>
</dbReference>
<dbReference type="GO" id="GO:0043190">
    <property type="term" value="C:ATP-binding cassette (ABC) transporter complex"/>
    <property type="evidence" value="ECO:0007669"/>
    <property type="project" value="InterPro"/>
</dbReference>
<accession>A0A399FUR4</accession>
<reference evidence="5 6" key="1">
    <citation type="submission" date="2018-08" db="EMBL/GenBank/DDBJ databases">
        <title>Draft genome of candidate division NPL-UPA2 bacterium Unc8 that adapted to ultra-basic serpentinizing groundwater.</title>
        <authorList>
            <person name="Ishii S."/>
            <person name="Suzuki S."/>
            <person name="Nealson K.H."/>
        </authorList>
    </citation>
    <scope>NUCLEOTIDE SEQUENCE [LARGE SCALE GENOMIC DNA]</scope>
    <source>
        <strain evidence="5">Unc8</strain>
    </source>
</reference>
<dbReference type="SUPFAM" id="SSF52540">
    <property type="entry name" value="P-loop containing nucleoside triphosphate hydrolases"/>
    <property type="match status" value="1"/>
</dbReference>
<dbReference type="GO" id="GO:0005524">
    <property type="term" value="F:ATP binding"/>
    <property type="evidence" value="ECO:0007669"/>
    <property type="project" value="UniProtKB-KW"/>
</dbReference>
<evidence type="ECO:0000256" key="1">
    <source>
        <dbReference type="ARBA" id="ARBA00022448"/>
    </source>
</evidence>
<gene>
    <name evidence="5" type="primary">lptB</name>
    <name evidence="5" type="ORF">B9J77_04260</name>
</gene>
<keyword evidence="3 5" id="KW-0067">ATP-binding</keyword>
<dbReference type="PANTHER" id="PTHR45772">
    <property type="entry name" value="CONSERVED COMPONENT OF ABC TRANSPORTER FOR NATURAL AMINO ACIDS-RELATED"/>
    <property type="match status" value="1"/>
</dbReference>